<dbReference type="NCBIfam" id="NF041140">
    <property type="entry name" value="Trm10AGmtase_Thcocales"/>
    <property type="match status" value="1"/>
</dbReference>
<dbReference type="InterPro" id="IPR038459">
    <property type="entry name" value="MT_TRM10-typ_sf"/>
</dbReference>
<dbReference type="RefSeq" id="WP_048165418.1">
    <property type="nucleotide sequence ID" value="NZ_CP006019.1"/>
</dbReference>
<dbReference type="PIRSF" id="PIRSF018978">
    <property type="entry name" value="tRNA_m1G_mtfrase_arc_prd"/>
    <property type="match status" value="1"/>
</dbReference>
<reference evidence="6" key="1">
    <citation type="submission" date="2013-06" db="EMBL/GenBank/DDBJ databases">
        <title>Complete Genome Sequence of Hyperthermophilic Palaeococcus pacificus DY20341T, Isolated from a Deep-Sea Hydrothermal Sediments.</title>
        <authorList>
            <person name="Zeng X."/>
            <person name="Shao Z."/>
        </authorList>
    </citation>
    <scope>NUCLEOTIDE SEQUENCE [LARGE SCALE GENOMIC DNA]</scope>
    <source>
        <strain evidence="6">DY20341</strain>
    </source>
</reference>
<dbReference type="AlphaFoldDB" id="A0A075LUV1"/>
<keyword evidence="2" id="KW-0808">Transferase</keyword>
<keyword evidence="6" id="KW-1185">Reference proteome</keyword>
<dbReference type="GeneID" id="24842630"/>
<dbReference type="InterPro" id="IPR016742">
    <property type="entry name" value="tRNA_m1G_mtfrase_arc"/>
</dbReference>
<dbReference type="InterPro" id="IPR028564">
    <property type="entry name" value="MT_TRM10-typ"/>
</dbReference>
<gene>
    <name evidence="5" type="ORF">PAP_07635</name>
</gene>
<keyword evidence="3" id="KW-0949">S-adenosyl-L-methionine</keyword>
<sequence length="375" mass="43395">MKKLGDLFKELLREKGIESLGTLSKRIPNRKSQDIIQDIAIAVLEEKGFIGKVEDGAALSWDFSGKRVEPSKFAFIPLKLKDRFEIILTPEELRAKLEEQNYPYFIIDLMHWEKHTPREKKKVAFQASRSYGTLRDYLVGDSLIVTWANEEFKKLLKGMPLDRGNIIEKSTAEFLKEKGISEVVLLDPNGDKDLSSEDFNVKAFILGGIVDMGGTKRGTTSQIAESLEKEGIKVKKRKITLRGDVIGVPDRINLILEILLKMLTEDKDMERAILDVQAPLQARWRLRKEIPKRKIRFLIDGKKFLVVEKELYDELKEWLNIRWEDFVQVLRELGFVALERRRIHHLKKLSSYRLINGKGHYVILLKKAAMLCYNC</sequence>
<accession>A0A075LUV1</accession>
<dbReference type="InterPro" id="IPR053618">
    <property type="entry name" value="tRNA_N1-methyltransferase"/>
</dbReference>
<dbReference type="OrthoDB" id="14987at2157"/>
<evidence type="ECO:0000256" key="1">
    <source>
        <dbReference type="ARBA" id="ARBA00022603"/>
    </source>
</evidence>
<dbReference type="KEGG" id="ppac:PAP_07635"/>
<keyword evidence="1" id="KW-0489">Methyltransferase</keyword>
<dbReference type="GO" id="GO:0008175">
    <property type="term" value="F:tRNA methyltransferase activity"/>
    <property type="evidence" value="ECO:0007669"/>
    <property type="project" value="InterPro"/>
</dbReference>
<feature type="domain" description="SAM-dependent MTase TRM10-type" evidence="4">
    <location>
        <begin position="89"/>
        <end position="297"/>
    </location>
</feature>
<evidence type="ECO:0000313" key="6">
    <source>
        <dbReference type="Proteomes" id="UP000027981"/>
    </source>
</evidence>
<organism evidence="5 6">
    <name type="scientific">Palaeococcus pacificus DY20341</name>
    <dbReference type="NCBI Taxonomy" id="1343739"/>
    <lineage>
        <taxon>Archaea</taxon>
        <taxon>Methanobacteriati</taxon>
        <taxon>Methanobacteriota</taxon>
        <taxon>Thermococci</taxon>
        <taxon>Thermococcales</taxon>
        <taxon>Thermococcaceae</taxon>
        <taxon>Palaeococcus</taxon>
    </lineage>
</organism>
<evidence type="ECO:0000313" key="5">
    <source>
        <dbReference type="EMBL" id="AIF69916.1"/>
    </source>
</evidence>
<proteinExistence type="predicted"/>
<dbReference type="STRING" id="1343739.PAP_07635"/>
<name>A0A075LUV1_9EURY</name>
<dbReference type="PROSITE" id="PS51675">
    <property type="entry name" value="SAM_MT_TRM10"/>
    <property type="match status" value="1"/>
</dbReference>
<dbReference type="eggNOG" id="arCOG00967">
    <property type="taxonomic scope" value="Archaea"/>
</dbReference>
<evidence type="ECO:0000256" key="2">
    <source>
        <dbReference type="ARBA" id="ARBA00022679"/>
    </source>
</evidence>
<dbReference type="HOGENOM" id="CLU_061952_0_0_2"/>
<reference evidence="5 6" key="2">
    <citation type="journal article" date="2015" name="Genome Announc.">
        <title>Complete Genome Sequence of Hyperthermophilic Piezophilic Archaeon Palaeococcus pacificus DY20341T, Isolated from Deep-Sea Hydrothermal Sediments.</title>
        <authorList>
            <person name="Zeng X."/>
            <person name="Jebbar M."/>
            <person name="Shao Z."/>
        </authorList>
    </citation>
    <scope>NUCLEOTIDE SEQUENCE [LARGE SCALE GENOMIC DNA]</scope>
    <source>
        <strain evidence="5 6">DY20341</strain>
    </source>
</reference>
<dbReference type="Proteomes" id="UP000027981">
    <property type="component" value="Chromosome"/>
</dbReference>
<dbReference type="GO" id="GO:0030488">
    <property type="term" value="P:tRNA methylation"/>
    <property type="evidence" value="ECO:0007669"/>
    <property type="project" value="InterPro"/>
</dbReference>
<evidence type="ECO:0000259" key="4">
    <source>
        <dbReference type="PROSITE" id="PS51675"/>
    </source>
</evidence>
<dbReference type="EMBL" id="CP006019">
    <property type="protein sequence ID" value="AIF69916.1"/>
    <property type="molecule type" value="Genomic_DNA"/>
</dbReference>
<dbReference type="Gene3D" id="3.40.1280.30">
    <property type="match status" value="1"/>
</dbReference>
<evidence type="ECO:0000256" key="3">
    <source>
        <dbReference type="ARBA" id="ARBA00022691"/>
    </source>
</evidence>
<protein>
    <recommendedName>
        <fullName evidence="4">SAM-dependent MTase TRM10-type domain-containing protein</fullName>
    </recommendedName>
</protein>